<dbReference type="STRING" id="6238.A8XM32"/>
<dbReference type="EMBL" id="HE601046">
    <property type="protein sequence ID" value="CAP33707.1"/>
    <property type="molecule type" value="Genomic_DNA"/>
</dbReference>
<dbReference type="HOGENOM" id="CLU_532350_0_0_1"/>
<keyword evidence="4" id="KW-0418">Kinase</keyword>
<proteinExistence type="predicted"/>
<evidence type="ECO:0000313" key="9">
    <source>
        <dbReference type="Proteomes" id="UP000008549"/>
    </source>
</evidence>
<dbReference type="GO" id="GO:0005524">
    <property type="term" value="F:ATP binding"/>
    <property type="evidence" value="ECO:0007669"/>
    <property type="project" value="UniProtKB-UniRule"/>
</dbReference>
<dbReference type="AlphaFoldDB" id="A8XM32"/>
<evidence type="ECO:0000256" key="4">
    <source>
        <dbReference type="ARBA" id="ARBA00022777"/>
    </source>
</evidence>
<dbReference type="Proteomes" id="UP000008549">
    <property type="component" value="Unassembled WGS sequence"/>
</dbReference>
<sequence>MPQNEFVESDVEMMDIENSELEYHQTAERISKKTAMKMFEVLKTLGRGSMANVKLAVHKSECIVALKEITDKALRKIKVRGLNECKNLLEIEHENVIKMIASIANTPFNRSPFLVLEYLYMDLEALIYGGRTYKLEHIKTMCSHMLRGVDAMNGKGLVHLNLQPSHLMLSNNGIFKIADLSIATKIPANGKAPEIKEFGALHYRAPEILAGKVENLVKTDIWSVGCTLGELILRRKVFEGENEDVQLRLIQNGAFSYLFRITLSNPLLRGREAIEMAIRLMKVDHGERPSASEALRMEWFENNLQPDVSDLLKTYEVRTIIIQNTAFPLIKAHGLLFFNFFLRTFSKKNFHTRKRAWSWSHRKSRQILKLPKTFPKIHFFRKRLKNKIPHNFRTANSHLIFADEIVEKQISAIQKVAKTADFNELLTLVSSSVFELEDGEEVRKALLAAKIKILKAKFHHPGIFATVLENDIHLSNITMRRHEKSSTGWILVRAGFLECIMNQDEDSFCIED</sequence>
<evidence type="ECO:0000256" key="1">
    <source>
        <dbReference type="ARBA" id="ARBA00022527"/>
    </source>
</evidence>
<dbReference type="PROSITE" id="PS50011">
    <property type="entry name" value="PROTEIN_KINASE_DOM"/>
    <property type="match status" value="1"/>
</dbReference>
<dbReference type="Pfam" id="PF00069">
    <property type="entry name" value="Pkinase"/>
    <property type="match status" value="1"/>
</dbReference>
<keyword evidence="5 6" id="KW-0067">ATP-binding</keyword>
<accession>A8XM32</accession>
<dbReference type="InterPro" id="IPR050108">
    <property type="entry name" value="CDK"/>
</dbReference>
<dbReference type="GO" id="GO:0005737">
    <property type="term" value="C:cytoplasm"/>
    <property type="evidence" value="ECO:0000318"/>
    <property type="project" value="GO_Central"/>
</dbReference>
<dbReference type="GO" id="GO:0005634">
    <property type="term" value="C:nucleus"/>
    <property type="evidence" value="ECO:0000318"/>
    <property type="project" value="GO_Central"/>
</dbReference>
<keyword evidence="1" id="KW-0723">Serine/threonine-protein kinase</keyword>
<dbReference type="OMA" id="FRTANSH"/>
<dbReference type="eggNOG" id="KOG0600">
    <property type="taxonomic scope" value="Eukaryota"/>
</dbReference>
<organism evidence="8 9">
    <name type="scientific">Caenorhabditis briggsae</name>
    <dbReference type="NCBI Taxonomy" id="6238"/>
    <lineage>
        <taxon>Eukaryota</taxon>
        <taxon>Metazoa</taxon>
        <taxon>Ecdysozoa</taxon>
        <taxon>Nematoda</taxon>
        <taxon>Chromadorea</taxon>
        <taxon>Rhabditida</taxon>
        <taxon>Rhabditina</taxon>
        <taxon>Rhabditomorpha</taxon>
        <taxon>Rhabditoidea</taxon>
        <taxon>Rhabditidae</taxon>
        <taxon>Peloderinae</taxon>
        <taxon>Caenorhabditis</taxon>
    </lineage>
</organism>
<dbReference type="GO" id="GO:0035556">
    <property type="term" value="P:intracellular signal transduction"/>
    <property type="evidence" value="ECO:0000318"/>
    <property type="project" value="GO_Central"/>
</dbReference>
<dbReference type="RefSeq" id="XP_002645444.1">
    <property type="nucleotide sequence ID" value="XM_002645398.1"/>
</dbReference>
<keyword evidence="9" id="KW-1185">Reference proteome</keyword>
<dbReference type="GeneID" id="8587443"/>
<evidence type="ECO:0000256" key="5">
    <source>
        <dbReference type="ARBA" id="ARBA00022840"/>
    </source>
</evidence>
<evidence type="ECO:0000259" key="7">
    <source>
        <dbReference type="PROSITE" id="PS50011"/>
    </source>
</evidence>
<dbReference type="PROSITE" id="PS00107">
    <property type="entry name" value="PROTEIN_KINASE_ATP"/>
    <property type="match status" value="1"/>
</dbReference>
<feature type="binding site" evidence="6">
    <location>
        <position position="67"/>
    </location>
    <ligand>
        <name>ATP</name>
        <dbReference type="ChEBI" id="CHEBI:30616"/>
    </ligand>
</feature>
<dbReference type="InParanoid" id="A8XM32"/>
<keyword evidence="3 6" id="KW-0547">Nucleotide-binding</keyword>
<evidence type="ECO:0000256" key="6">
    <source>
        <dbReference type="PROSITE-ProRule" id="PRU10141"/>
    </source>
</evidence>
<dbReference type="GO" id="GO:0004674">
    <property type="term" value="F:protein serine/threonine kinase activity"/>
    <property type="evidence" value="ECO:0000318"/>
    <property type="project" value="GO_Central"/>
</dbReference>
<gene>
    <name evidence="8" type="ORF">CBG15589</name>
    <name evidence="8" type="ORF">CBG_15589</name>
</gene>
<keyword evidence="2" id="KW-0808">Transferase</keyword>
<reference evidence="8 9" key="2">
    <citation type="journal article" date="2011" name="PLoS Genet.">
        <title>Caenorhabditis briggsae recombinant inbred line genotypes reveal inter-strain incompatibility and the evolution of recombination.</title>
        <authorList>
            <person name="Ross J.A."/>
            <person name="Koboldt D.C."/>
            <person name="Staisch J.E."/>
            <person name="Chamberlin H.M."/>
            <person name="Gupta B.P."/>
            <person name="Miller R.D."/>
            <person name="Baird S.E."/>
            <person name="Haag E.S."/>
        </authorList>
    </citation>
    <scope>NUCLEOTIDE SEQUENCE [LARGE SCALE GENOMIC DNA]</scope>
    <source>
        <strain evidence="8 9">AF16</strain>
    </source>
</reference>
<reference evidence="8 9" key="1">
    <citation type="journal article" date="2003" name="PLoS Biol.">
        <title>The genome sequence of Caenorhabditis briggsae: a platform for comparative genomics.</title>
        <authorList>
            <person name="Stein L.D."/>
            <person name="Bao Z."/>
            <person name="Blasiar D."/>
            <person name="Blumenthal T."/>
            <person name="Brent M.R."/>
            <person name="Chen N."/>
            <person name="Chinwalla A."/>
            <person name="Clarke L."/>
            <person name="Clee C."/>
            <person name="Coghlan A."/>
            <person name="Coulson A."/>
            <person name="D'Eustachio P."/>
            <person name="Fitch D.H."/>
            <person name="Fulton L.A."/>
            <person name="Fulton R.E."/>
            <person name="Griffiths-Jones S."/>
            <person name="Harris T.W."/>
            <person name="Hillier L.W."/>
            <person name="Kamath R."/>
            <person name="Kuwabara P.E."/>
            <person name="Mardis E.R."/>
            <person name="Marra M.A."/>
            <person name="Miner T.L."/>
            <person name="Minx P."/>
            <person name="Mullikin J.C."/>
            <person name="Plumb R.W."/>
            <person name="Rogers J."/>
            <person name="Schein J.E."/>
            <person name="Sohrmann M."/>
            <person name="Spieth J."/>
            <person name="Stajich J.E."/>
            <person name="Wei C."/>
            <person name="Willey D."/>
            <person name="Wilson R.K."/>
            <person name="Durbin R."/>
            <person name="Waterston R.H."/>
        </authorList>
    </citation>
    <scope>NUCLEOTIDE SEQUENCE [LARGE SCALE GENOMIC DNA]</scope>
    <source>
        <strain evidence="8 9">AF16</strain>
    </source>
</reference>
<evidence type="ECO:0000256" key="3">
    <source>
        <dbReference type="ARBA" id="ARBA00022741"/>
    </source>
</evidence>
<dbReference type="SUPFAM" id="SSF56112">
    <property type="entry name" value="Protein kinase-like (PK-like)"/>
    <property type="match status" value="1"/>
</dbReference>
<dbReference type="InterPro" id="IPR011009">
    <property type="entry name" value="Kinase-like_dom_sf"/>
</dbReference>
<dbReference type="CTD" id="8587443"/>
<evidence type="ECO:0000256" key="2">
    <source>
        <dbReference type="ARBA" id="ARBA00022679"/>
    </source>
</evidence>
<dbReference type="KEGG" id="cbr:CBG_15589"/>
<dbReference type="PANTHER" id="PTHR24056">
    <property type="entry name" value="CELL DIVISION PROTEIN KINASE"/>
    <property type="match status" value="1"/>
</dbReference>
<evidence type="ECO:0000313" key="8">
    <source>
        <dbReference type="EMBL" id="CAP33707.1"/>
    </source>
</evidence>
<protein>
    <submittedName>
        <fullName evidence="8">Protein CBG15589</fullName>
    </submittedName>
</protein>
<dbReference type="InterPro" id="IPR017441">
    <property type="entry name" value="Protein_kinase_ATP_BS"/>
</dbReference>
<dbReference type="InterPro" id="IPR000719">
    <property type="entry name" value="Prot_kinase_dom"/>
</dbReference>
<feature type="domain" description="Protein kinase" evidence="7">
    <location>
        <begin position="39"/>
        <end position="300"/>
    </location>
</feature>
<name>A8XM32_CAEBR</name>
<dbReference type="Gene3D" id="1.10.510.10">
    <property type="entry name" value="Transferase(Phosphotransferase) domain 1"/>
    <property type="match status" value="1"/>
</dbReference>